<protein>
    <submittedName>
        <fullName evidence="2">Uncharacterized protein</fullName>
    </submittedName>
</protein>
<proteinExistence type="predicted"/>
<dbReference type="EMBL" id="JAHCVI010000003">
    <property type="protein sequence ID" value="KAG7287519.1"/>
    <property type="molecule type" value="Genomic_DNA"/>
</dbReference>
<feature type="compositionally biased region" description="Basic and acidic residues" evidence="1">
    <location>
        <begin position="1314"/>
        <end position="1329"/>
    </location>
</feature>
<sequence>MAVPLNLAIPVKLDAFVFNKSVCDGKPGDATTPPDAKIAPIAQPNYTFLRLEDSLIQNDILDHVDLHNAVPWSTNPRLVDLGQNGAVRSKRLGVYVHWTIPRFYRSGIASTPSANSSQPQQRIKKGFAVPPQDSLPDYSSPEFPQLPNRWLVIRQLDPNAVTTVPNSSQGAQIDSVTAWIVESDRSRKIEDPTLLDADLQVDVSPFITNQSTSSTSPGNISIASRPSNVFSILDPFSCTINGEAGNLKEAVASYYVMGWHSDAANDPLNGTGSSDGVTRQVRLKDLSMALKGEAPWPPDIQEWLNSTSPARVLCHGAMYDVRWNVDSLPPNVPANSASYSLADSMPVAVGTTPMDSLLAYVQSHQESQLEQDLLALAPLLRAQDDGVAAQRVAMDELQTWDFSRHLGGVHWHFQNASGNAAQDPTPDEAGYLEQLNHLQRLWDSTARQIVEVRWQMFSYWWQYASLSSTDREKADYPLGQLSQQFSDLASLAGAAQQAVTTLSTDTHKFSQLPMPGVDQEFNQRRDPTLLIGGIEAGWPDDYLDTLLVRLDSQFIQPSTPVSDISPYCTSVLPPVLQPTAAALVQEFNALAPAPPGDAPSGGNSSAGDLEFVPLYHDHGKHGVPQGPLRDQWGDTQPWFPLFIEWEIDYFHIQWDDWQLNGELKGQLDQRWKLGIKPGVNLPQEPNTDTRTLSGRILLLPQPNFALQASIADLFSNTDPKLIAKYLPNPEDQQWVQTKAYTLPFLSAPMDGFTAELLTLAKGTHIKPIARFPQTGYSVQGVQPLPDAEIGPFGADELSIIDTKSEETPFGTLVLFQVSPTSKIPFKPCTHGQFRFTKLNVIDMFGQAISAIDPRYGYEDRLAVYPCLSDFFAPGQLPNGQPNVVEPPPKPGFCEFAQVPPAINQPARLNCCFVKHDTRQDGDPNTYSYWRPTTEWENPIWGWVVLNYADYGVQLFLPDGTFYREVRIAAPTAPISAPVSAKWLPFDPPPTTGDPDTAQLDKLVALLTAQDQTYVLAFIAMLNQSLESSTSAPGAYGTFLNSLVGRPMALVNAAWSVELGADAKKDQSSLDGHENKQQDTGLLEGAEIYNFPVKLGDKDRAHDGLVGYFNALASPQPGNELDLNCIYTYFTGDSNNNSRGGNTAATQTPLNPIGTGNYPALPSFWLDPSDFIGTPSHPKEPQQSADEYAKAWNEKLNVFGLIVDPFTSVTSYTGGVFPIGTLQLPPWTWQSALNKMTAFFHLGPVLVTDDVQQYWDPLKTLSQSYKLNPPDKDETVPGSAVKLPSLDVASWAWLQPFTEPTPAAVSSTAGGLGSGEDKGANPPPEDKKETKYMALGLAKVDAKPGFEKGPYTALEGYLQLKAPIIRPDAPVKPTGSGQ</sequence>
<evidence type="ECO:0000313" key="3">
    <source>
        <dbReference type="Proteomes" id="UP001197093"/>
    </source>
</evidence>
<dbReference type="Proteomes" id="UP001197093">
    <property type="component" value="Unassembled WGS sequence"/>
</dbReference>
<name>A0AAD4EU14_9PEZI</name>
<evidence type="ECO:0000313" key="2">
    <source>
        <dbReference type="EMBL" id="KAG7287519.1"/>
    </source>
</evidence>
<accession>A0AAD4EU14</accession>
<gene>
    <name evidence="2" type="ORF">NEMBOFW57_007031</name>
</gene>
<organism evidence="2 3">
    <name type="scientific">Staphylotrichum longicolle</name>
    <dbReference type="NCBI Taxonomy" id="669026"/>
    <lineage>
        <taxon>Eukaryota</taxon>
        <taxon>Fungi</taxon>
        <taxon>Dikarya</taxon>
        <taxon>Ascomycota</taxon>
        <taxon>Pezizomycotina</taxon>
        <taxon>Sordariomycetes</taxon>
        <taxon>Sordariomycetidae</taxon>
        <taxon>Sordariales</taxon>
        <taxon>Chaetomiaceae</taxon>
        <taxon>Staphylotrichum</taxon>
    </lineage>
</organism>
<keyword evidence="3" id="KW-1185">Reference proteome</keyword>
<feature type="compositionally biased region" description="Polar residues" evidence="1">
    <location>
        <begin position="109"/>
        <end position="121"/>
    </location>
</feature>
<evidence type="ECO:0000256" key="1">
    <source>
        <dbReference type="SAM" id="MobiDB-lite"/>
    </source>
</evidence>
<feature type="region of interest" description="Disordered" evidence="1">
    <location>
        <begin position="109"/>
        <end position="128"/>
    </location>
</feature>
<reference evidence="2" key="1">
    <citation type="submission" date="2023-02" db="EMBL/GenBank/DDBJ databases">
        <authorList>
            <person name="Palmer J.M."/>
        </authorList>
    </citation>
    <scope>NUCLEOTIDE SEQUENCE</scope>
    <source>
        <strain evidence="2">FW57</strain>
    </source>
</reference>
<comment type="caution">
    <text evidence="2">The sequence shown here is derived from an EMBL/GenBank/DDBJ whole genome shotgun (WGS) entry which is preliminary data.</text>
</comment>
<feature type="region of interest" description="Disordered" evidence="1">
    <location>
        <begin position="1301"/>
        <end position="1329"/>
    </location>
</feature>